<dbReference type="Proteomes" id="UP001177003">
    <property type="component" value="Chromosome 6"/>
</dbReference>
<proteinExistence type="predicted"/>
<dbReference type="EMBL" id="OX465082">
    <property type="protein sequence ID" value="CAI9289767.1"/>
    <property type="molecule type" value="Genomic_DNA"/>
</dbReference>
<gene>
    <name evidence="2" type="ORF">LSALG_LOCUS28992</name>
</gene>
<evidence type="ECO:0000256" key="1">
    <source>
        <dbReference type="SAM" id="MobiDB-lite"/>
    </source>
</evidence>
<evidence type="ECO:0000313" key="2">
    <source>
        <dbReference type="EMBL" id="CAI9289767.1"/>
    </source>
</evidence>
<feature type="compositionally biased region" description="Basic and acidic residues" evidence="1">
    <location>
        <begin position="71"/>
        <end position="81"/>
    </location>
</feature>
<accession>A0AA36EBV4</accession>
<organism evidence="2 3">
    <name type="scientific">Lactuca saligna</name>
    <name type="common">Willowleaf lettuce</name>
    <dbReference type="NCBI Taxonomy" id="75948"/>
    <lineage>
        <taxon>Eukaryota</taxon>
        <taxon>Viridiplantae</taxon>
        <taxon>Streptophyta</taxon>
        <taxon>Embryophyta</taxon>
        <taxon>Tracheophyta</taxon>
        <taxon>Spermatophyta</taxon>
        <taxon>Magnoliopsida</taxon>
        <taxon>eudicotyledons</taxon>
        <taxon>Gunneridae</taxon>
        <taxon>Pentapetalae</taxon>
        <taxon>asterids</taxon>
        <taxon>campanulids</taxon>
        <taxon>Asterales</taxon>
        <taxon>Asteraceae</taxon>
        <taxon>Cichorioideae</taxon>
        <taxon>Cichorieae</taxon>
        <taxon>Lactucinae</taxon>
        <taxon>Lactuca</taxon>
    </lineage>
</organism>
<dbReference type="AlphaFoldDB" id="A0AA36EBV4"/>
<name>A0AA36EBV4_LACSI</name>
<keyword evidence="3" id="KW-1185">Reference proteome</keyword>
<protein>
    <submittedName>
        <fullName evidence="2">Uncharacterized protein</fullName>
    </submittedName>
</protein>
<evidence type="ECO:0000313" key="3">
    <source>
        <dbReference type="Proteomes" id="UP001177003"/>
    </source>
</evidence>
<sequence length="146" mass="16209">MGSPEFESRHPPNPVSIFKKALMRAAVSRAAANSEPYTPNRAASLETLAVNPNPAAGRELFPAEPDEEKGIEEARSEHHQSETPPDSRVFQGVDTDYLRSLEEVIISLKLQLIMAKARAVRAEQKVDLITQEADEPTELLIRHLDD</sequence>
<reference evidence="2" key="1">
    <citation type="submission" date="2023-04" db="EMBL/GenBank/DDBJ databases">
        <authorList>
            <person name="Vijverberg K."/>
            <person name="Xiong W."/>
            <person name="Schranz E."/>
        </authorList>
    </citation>
    <scope>NUCLEOTIDE SEQUENCE</scope>
</reference>
<feature type="region of interest" description="Disordered" evidence="1">
    <location>
        <begin position="66"/>
        <end position="90"/>
    </location>
</feature>